<dbReference type="GO" id="GO:0005634">
    <property type="term" value="C:nucleus"/>
    <property type="evidence" value="ECO:0007669"/>
    <property type="project" value="TreeGrafter"/>
</dbReference>
<dbReference type="InterPro" id="IPR001650">
    <property type="entry name" value="Helicase_C-like"/>
</dbReference>
<dbReference type="Gene3D" id="3.40.50.300">
    <property type="entry name" value="P-loop containing nucleotide triphosphate hydrolases"/>
    <property type="match status" value="2"/>
</dbReference>
<dbReference type="InterPro" id="IPR011545">
    <property type="entry name" value="DEAD/DEAH_box_helicase_dom"/>
</dbReference>
<dbReference type="Pfam" id="PF00271">
    <property type="entry name" value="Helicase_C"/>
    <property type="match status" value="1"/>
</dbReference>
<dbReference type="OrthoDB" id="2499463at2759"/>
<dbReference type="STRING" id="650164.K5WCX8"/>
<dbReference type="SMART" id="SM00490">
    <property type="entry name" value="HELICc"/>
    <property type="match status" value="1"/>
</dbReference>
<dbReference type="InterPro" id="IPR014001">
    <property type="entry name" value="Helicase_ATP-bd"/>
</dbReference>
<evidence type="ECO:0000256" key="9">
    <source>
        <dbReference type="SAM" id="MobiDB-lite"/>
    </source>
</evidence>
<dbReference type="EC" id="5.6.2.4" evidence="8"/>
<dbReference type="PANTHER" id="PTHR13710:SF153">
    <property type="entry name" value="RECQ-LIKE DNA HELICASE BLM"/>
    <property type="match status" value="1"/>
</dbReference>
<dbReference type="Proteomes" id="UP000008370">
    <property type="component" value="Unassembled WGS sequence"/>
</dbReference>
<dbReference type="GO" id="GO:0003677">
    <property type="term" value="F:DNA binding"/>
    <property type="evidence" value="ECO:0007669"/>
    <property type="project" value="UniProtKB-KW"/>
</dbReference>
<evidence type="ECO:0000256" key="3">
    <source>
        <dbReference type="ARBA" id="ARBA00022840"/>
    </source>
</evidence>
<evidence type="ECO:0000256" key="8">
    <source>
        <dbReference type="ARBA" id="ARBA00034808"/>
    </source>
</evidence>
<protein>
    <recommendedName>
        <fullName evidence="8">DNA 3'-5' helicase</fullName>
        <ecNumber evidence="8">5.6.2.4</ecNumber>
    </recommendedName>
</protein>
<feature type="domain" description="Helicase C-terminal" evidence="11">
    <location>
        <begin position="151"/>
        <end position="323"/>
    </location>
</feature>
<dbReference type="PROSITE" id="PS51192">
    <property type="entry name" value="HELICASE_ATP_BIND_1"/>
    <property type="match status" value="1"/>
</dbReference>
<evidence type="ECO:0000259" key="11">
    <source>
        <dbReference type="PROSITE" id="PS51194"/>
    </source>
</evidence>
<dbReference type="GO" id="GO:0043138">
    <property type="term" value="F:3'-5' DNA helicase activity"/>
    <property type="evidence" value="ECO:0007669"/>
    <property type="project" value="UniProtKB-EC"/>
</dbReference>
<reference evidence="12 13" key="1">
    <citation type="journal article" date="2012" name="BMC Genomics">
        <title>Comparative genomics of the white-rot fungi, Phanerochaete carnosa and P. chrysosporium, to elucidate the genetic basis of the distinct wood types they colonize.</title>
        <authorList>
            <person name="Suzuki H."/>
            <person name="MacDonald J."/>
            <person name="Syed K."/>
            <person name="Salamov A."/>
            <person name="Hori C."/>
            <person name="Aerts A."/>
            <person name="Henrissat B."/>
            <person name="Wiebenga A."/>
            <person name="vanKuyk P.A."/>
            <person name="Barry K."/>
            <person name="Lindquist E."/>
            <person name="LaButti K."/>
            <person name="Lapidus A."/>
            <person name="Lucas S."/>
            <person name="Coutinho P."/>
            <person name="Gong Y."/>
            <person name="Samejima M."/>
            <person name="Mahadevan R."/>
            <person name="Abou-Zaid M."/>
            <person name="de Vries R.P."/>
            <person name="Igarashi K."/>
            <person name="Yadav J.S."/>
            <person name="Grigoriev I.V."/>
            <person name="Master E.R."/>
        </authorList>
    </citation>
    <scope>NUCLEOTIDE SEQUENCE [LARGE SCALE GENOMIC DNA]</scope>
    <source>
        <strain evidence="12 13">HHB-10118-sp</strain>
    </source>
</reference>
<feature type="non-terminal residue" evidence="12">
    <location>
        <position position="1"/>
    </location>
</feature>
<evidence type="ECO:0000256" key="1">
    <source>
        <dbReference type="ARBA" id="ARBA00005446"/>
    </source>
</evidence>
<dbReference type="GO" id="GO:0000724">
    <property type="term" value="P:double-strand break repair via homologous recombination"/>
    <property type="evidence" value="ECO:0007669"/>
    <property type="project" value="TreeGrafter"/>
</dbReference>
<feature type="compositionally biased region" description="Basic and acidic residues" evidence="9">
    <location>
        <begin position="376"/>
        <end position="385"/>
    </location>
</feature>
<proteinExistence type="inferred from homology"/>
<name>K5WCX8_PHACS</name>
<dbReference type="AlphaFoldDB" id="K5WCX8"/>
<dbReference type="GeneID" id="18910549"/>
<evidence type="ECO:0000256" key="5">
    <source>
        <dbReference type="ARBA" id="ARBA00023235"/>
    </source>
</evidence>
<accession>K5WCX8</accession>
<evidence type="ECO:0000256" key="4">
    <source>
        <dbReference type="ARBA" id="ARBA00023125"/>
    </source>
</evidence>
<dbReference type="Pfam" id="PF00270">
    <property type="entry name" value="DEAD"/>
    <property type="match status" value="1"/>
</dbReference>
<keyword evidence="5" id="KW-0413">Isomerase</keyword>
<feature type="region of interest" description="Disordered" evidence="9">
    <location>
        <begin position="284"/>
        <end position="469"/>
    </location>
</feature>
<evidence type="ECO:0000313" key="12">
    <source>
        <dbReference type="EMBL" id="EKM48042.1"/>
    </source>
</evidence>
<dbReference type="GO" id="GO:0005524">
    <property type="term" value="F:ATP binding"/>
    <property type="evidence" value="ECO:0007669"/>
    <property type="project" value="UniProtKB-KW"/>
</dbReference>
<dbReference type="InParanoid" id="K5WCX8"/>
<comment type="similarity">
    <text evidence="1">Belongs to the helicase family. RecQ subfamily.</text>
</comment>
<keyword evidence="6" id="KW-0539">Nucleus</keyword>
<dbReference type="GO" id="GO:0005737">
    <property type="term" value="C:cytoplasm"/>
    <property type="evidence" value="ECO:0007669"/>
    <property type="project" value="TreeGrafter"/>
</dbReference>
<evidence type="ECO:0000256" key="2">
    <source>
        <dbReference type="ARBA" id="ARBA00022741"/>
    </source>
</evidence>
<evidence type="ECO:0000256" key="7">
    <source>
        <dbReference type="ARBA" id="ARBA00034617"/>
    </source>
</evidence>
<dbReference type="GO" id="GO:0005694">
    <property type="term" value="C:chromosome"/>
    <property type="evidence" value="ECO:0007669"/>
    <property type="project" value="TreeGrafter"/>
</dbReference>
<dbReference type="PANTHER" id="PTHR13710">
    <property type="entry name" value="DNA HELICASE RECQ FAMILY MEMBER"/>
    <property type="match status" value="1"/>
</dbReference>
<evidence type="ECO:0000256" key="6">
    <source>
        <dbReference type="ARBA" id="ARBA00023242"/>
    </source>
</evidence>
<dbReference type="RefSeq" id="XP_007403406.1">
    <property type="nucleotide sequence ID" value="XM_007403344.1"/>
</dbReference>
<keyword evidence="13" id="KW-1185">Reference proteome</keyword>
<keyword evidence="4" id="KW-0238">DNA-binding</keyword>
<evidence type="ECO:0000259" key="10">
    <source>
        <dbReference type="PROSITE" id="PS51192"/>
    </source>
</evidence>
<feature type="compositionally biased region" description="Acidic residues" evidence="9">
    <location>
        <begin position="324"/>
        <end position="339"/>
    </location>
</feature>
<comment type="catalytic activity">
    <reaction evidence="7">
        <text>Couples ATP hydrolysis with the unwinding of duplex DNA by translocating in the 3'-5' direction.</text>
        <dbReference type="EC" id="5.6.2.4"/>
    </reaction>
</comment>
<evidence type="ECO:0000313" key="13">
    <source>
        <dbReference type="Proteomes" id="UP000008370"/>
    </source>
</evidence>
<dbReference type="PROSITE" id="PS51194">
    <property type="entry name" value="HELICASE_CTER"/>
    <property type="match status" value="1"/>
</dbReference>
<feature type="domain" description="Helicase ATP-binding" evidence="10">
    <location>
        <begin position="33"/>
        <end position="139"/>
    </location>
</feature>
<organism evidence="12 13">
    <name type="scientific">Phanerochaete carnosa (strain HHB-10118-sp)</name>
    <name type="common">White-rot fungus</name>
    <name type="synonym">Peniophora carnosa</name>
    <dbReference type="NCBI Taxonomy" id="650164"/>
    <lineage>
        <taxon>Eukaryota</taxon>
        <taxon>Fungi</taxon>
        <taxon>Dikarya</taxon>
        <taxon>Basidiomycota</taxon>
        <taxon>Agaricomycotina</taxon>
        <taxon>Agaricomycetes</taxon>
        <taxon>Polyporales</taxon>
        <taxon>Phanerochaetaceae</taxon>
        <taxon>Phanerochaete</taxon>
    </lineage>
</organism>
<feature type="compositionally biased region" description="Acidic residues" evidence="9">
    <location>
        <begin position="419"/>
        <end position="447"/>
    </location>
</feature>
<sequence>MLCYKYRYLTNYFAQVKRFKAVGFTAAAVNADTWCPQLRQDLVDEKFRAIFASPEMLLEHQGFSKLMRTPSFTDNVLCIAIDEAHTITLWGGDFRKQFAELERLRSYAPLSVPVLATSATMTPAVLEDVQKKLRFRPEYSAVVNLGNDRPNITPIIIRTKYETTKGEELLRTIIFVKTRDMARNVWERLFEKLPDHLKSQINFMHAGRHRRTKRWVMDQFRQGHIKILVATEVAGMGLDIPDIVRIVQFMVPRTLNEWIQHLGRAGRGGEPAIVILLVEPTAFQTRKKPKPKKDDDRQPRARKRKDIKYEEVEVTIPQKRALDNGEDSDDSERDDDAGGEDVVPIPGTSADSPLEIDGEDDTQPGGISEETQAGDKYQRGQDRQDNLQNSQESRGDQEDGQQLISDDEMVNGNDKTVDNDVDIDEGAPDRDEETSEDDDDVSQDPEDSPSCTIEISGDMEYRKSSSPAPRCRRAVADRYYNNPPQQHALTAPCCDLCVLELERKDPTSLDNAHRKVFNTIRYLQDFNTVKATPPAPKQRKPDGFGSRRGERYKASLKLLQEWRDRCWTREYEDCIWGPDVLLPDKILKTLARLGHLLTVDDITKEIPSWSFADNHGQEVLDLLLPFDEEYRV</sequence>
<gene>
    <name evidence="12" type="ORF">PHACADRAFT_189271</name>
</gene>
<dbReference type="HOGENOM" id="CLU_001103_19_4_1"/>
<dbReference type="GO" id="GO:0009378">
    <property type="term" value="F:four-way junction helicase activity"/>
    <property type="evidence" value="ECO:0007669"/>
    <property type="project" value="TreeGrafter"/>
</dbReference>
<dbReference type="KEGG" id="pco:PHACADRAFT_189271"/>
<dbReference type="InterPro" id="IPR027417">
    <property type="entry name" value="P-loop_NTPase"/>
</dbReference>
<keyword evidence="2" id="KW-0547">Nucleotide-binding</keyword>
<dbReference type="EMBL" id="JH931513">
    <property type="protein sequence ID" value="EKM48042.1"/>
    <property type="molecule type" value="Genomic_DNA"/>
</dbReference>
<dbReference type="SUPFAM" id="SSF52540">
    <property type="entry name" value="P-loop containing nucleoside triphosphate hydrolases"/>
    <property type="match status" value="1"/>
</dbReference>
<keyword evidence="3" id="KW-0067">ATP-binding</keyword>